<dbReference type="InterPro" id="IPR000953">
    <property type="entry name" value="Chromo/chromo_shadow_dom"/>
</dbReference>
<dbReference type="GO" id="GO:0003682">
    <property type="term" value="F:chromatin binding"/>
    <property type="evidence" value="ECO:0007669"/>
    <property type="project" value="TreeGrafter"/>
</dbReference>
<feature type="domain" description="Chromo" evidence="2">
    <location>
        <begin position="1"/>
        <end position="65"/>
    </location>
</feature>
<reference evidence="3" key="1">
    <citation type="submission" date="2022-11" db="UniProtKB">
        <authorList>
            <consortium name="EnsemblMetazoa"/>
        </authorList>
    </citation>
    <scope>IDENTIFICATION</scope>
</reference>
<dbReference type="OMA" id="ADCIKKR"/>
<dbReference type="Proteomes" id="UP000887568">
    <property type="component" value="Unplaced"/>
</dbReference>
<dbReference type="PROSITE" id="PS50013">
    <property type="entry name" value="CHROMO_2"/>
    <property type="match status" value="1"/>
</dbReference>
<dbReference type="GeneID" id="119737579"/>
<dbReference type="Gene3D" id="2.40.50.40">
    <property type="match status" value="1"/>
</dbReference>
<keyword evidence="4" id="KW-1185">Reference proteome</keyword>
<feature type="compositionally biased region" description="Basic and acidic residues" evidence="1">
    <location>
        <begin position="114"/>
        <end position="123"/>
    </location>
</feature>
<evidence type="ECO:0000313" key="4">
    <source>
        <dbReference type="Proteomes" id="UP000887568"/>
    </source>
</evidence>
<dbReference type="InterPro" id="IPR023780">
    <property type="entry name" value="Chromo_domain"/>
</dbReference>
<evidence type="ECO:0000256" key="1">
    <source>
        <dbReference type="SAM" id="MobiDB-lite"/>
    </source>
</evidence>
<dbReference type="SUPFAM" id="SSF54160">
    <property type="entry name" value="Chromo domain-like"/>
    <property type="match status" value="1"/>
</dbReference>
<dbReference type="EnsemblMetazoa" id="XM_038212033.1">
    <property type="protein sequence ID" value="XP_038067961.1"/>
    <property type="gene ID" value="LOC119737579"/>
</dbReference>
<organism evidence="3 4">
    <name type="scientific">Patiria miniata</name>
    <name type="common">Bat star</name>
    <name type="synonym">Asterina miniata</name>
    <dbReference type="NCBI Taxonomy" id="46514"/>
    <lineage>
        <taxon>Eukaryota</taxon>
        <taxon>Metazoa</taxon>
        <taxon>Echinodermata</taxon>
        <taxon>Eleutherozoa</taxon>
        <taxon>Asterozoa</taxon>
        <taxon>Asteroidea</taxon>
        <taxon>Valvatacea</taxon>
        <taxon>Valvatida</taxon>
        <taxon>Asterinidae</taxon>
        <taxon>Patiria</taxon>
    </lineage>
</organism>
<protein>
    <recommendedName>
        <fullName evidence="2">Chromo domain-containing protein</fullName>
    </recommendedName>
</protein>
<evidence type="ECO:0000259" key="2">
    <source>
        <dbReference type="PROSITE" id="PS50013"/>
    </source>
</evidence>
<dbReference type="PANTHER" id="PTHR46389">
    <property type="entry name" value="POLYCOMB GROUP PROTEIN PC"/>
    <property type="match status" value="1"/>
</dbReference>
<dbReference type="GO" id="GO:0035102">
    <property type="term" value="C:PRC1 complex"/>
    <property type="evidence" value="ECO:0007669"/>
    <property type="project" value="TreeGrafter"/>
</dbReference>
<dbReference type="AlphaFoldDB" id="A0A914AXG9"/>
<dbReference type="Pfam" id="PF00385">
    <property type="entry name" value="Chromo"/>
    <property type="match status" value="1"/>
</dbReference>
<feature type="region of interest" description="Disordered" evidence="1">
    <location>
        <begin position="103"/>
        <end position="143"/>
    </location>
</feature>
<dbReference type="SMART" id="SM00298">
    <property type="entry name" value="CHROMO"/>
    <property type="match status" value="1"/>
</dbReference>
<proteinExistence type="predicted"/>
<dbReference type="GO" id="GO:0000122">
    <property type="term" value="P:negative regulation of transcription by RNA polymerase II"/>
    <property type="evidence" value="ECO:0007669"/>
    <property type="project" value="TreeGrafter"/>
</dbReference>
<dbReference type="CDD" id="cd18627">
    <property type="entry name" value="CD_polycomb_like"/>
    <property type="match status" value="1"/>
</dbReference>
<dbReference type="RefSeq" id="XP_038067961.1">
    <property type="nucleotide sequence ID" value="XM_038212033.1"/>
</dbReference>
<dbReference type="InterPro" id="IPR052458">
    <property type="entry name" value="PcG_PRC1-like_component"/>
</dbReference>
<name>A0A914AXG9_PATMI</name>
<dbReference type="InterPro" id="IPR016197">
    <property type="entry name" value="Chromo-like_dom_sf"/>
</dbReference>
<dbReference type="GO" id="GO:0000785">
    <property type="term" value="C:chromatin"/>
    <property type="evidence" value="ECO:0007669"/>
    <property type="project" value="TreeGrafter"/>
</dbReference>
<dbReference type="PANTHER" id="PTHR46389:SF3">
    <property type="entry name" value="POLYCOMB GROUP PROTEIN PC"/>
    <property type="match status" value="1"/>
</dbReference>
<sequence length="282" mass="31639">MDGDRVFIADCIKKRRSRHGKVEFLVKWKGCPSRMNTWEPEYNILDPVLILEFEERIAEQYRKGRPGRKPANLKDLKNKRRELLAKCKEYQLLSEQAKLKTLHEQETNECPDDTEARNGHGNEEASTDMETPDANGNFPHTDKDMMNGQQKTVKKPSFLQLKETSSLTGNCRDATSPIAGCLPSPTAPRPPHSATYMGCDTPIASPNSMDSKPPSPTTNATTPTNTVKLGKFALLRKYRDSMEESSQISVTNVTIGDVTIAIAESNTPKGFFRKYEPESACW</sequence>
<accession>A0A914AXG9</accession>
<evidence type="ECO:0000313" key="3">
    <source>
        <dbReference type="EnsemblMetazoa" id="XP_038067961.1"/>
    </source>
</evidence>
<dbReference type="OrthoDB" id="1918685at2759"/>